<dbReference type="Proteomes" id="UP000672526">
    <property type="component" value="Unassembled WGS sequence"/>
</dbReference>
<feature type="compositionally biased region" description="Gly residues" evidence="1">
    <location>
        <begin position="13"/>
        <end position="33"/>
    </location>
</feature>
<keyword evidence="3" id="KW-1185">Reference proteome</keyword>
<sequence>MSQVNTTMSPNSGGSGFSGGAGGGGGDSVVGDGGGISAQKVVEVLAKILSKQNQDFDNKLQKAEAAPNKQQNVEMLKVQQAMGAVNTTQSAATSMVQGLTDAQKETARASR</sequence>
<feature type="compositionally biased region" description="Polar residues" evidence="1">
    <location>
        <begin position="1"/>
        <end position="11"/>
    </location>
</feature>
<accession>A0ABM8SM97</accession>
<dbReference type="EMBL" id="CAJNBK010000028">
    <property type="protein sequence ID" value="CAE6819893.1"/>
    <property type="molecule type" value="Genomic_DNA"/>
</dbReference>
<reference evidence="2 3" key="1">
    <citation type="submission" date="2021-02" db="EMBL/GenBank/DDBJ databases">
        <authorList>
            <person name="Vanwijnsberghe S."/>
        </authorList>
    </citation>
    <scope>NUCLEOTIDE SEQUENCE [LARGE SCALE GENOMIC DNA]</scope>
    <source>
        <strain evidence="2 3">LMG 31837</strain>
    </source>
</reference>
<comment type="caution">
    <text evidence="2">The sequence shown here is derived from an EMBL/GenBank/DDBJ whole genome shotgun (WGS) entry which is preliminary data.</text>
</comment>
<evidence type="ECO:0000256" key="1">
    <source>
        <dbReference type="SAM" id="MobiDB-lite"/>
    </source>
</evidence>
<evidence type="ECO:0000313" key="3">
    <source>
        <dbReference type="Proteomes" id="UP000672526"/>
    </source>
</evidence>
<name>A0ABM8SM97_9BURK</name>
<evidence type="ECO:0000313" key="2">
    <source>
        <dbReference type="EMBL" id="CAE6819893.1"/>
    </source>
</evidence>
<organism evidence="2 3">
    <name type="scientific">Paraburkholderia haematera</name>
    <dbReference type="NCBI Taxonomy" id="2793077"/>
    <lineage>
        <taxon>Bacteria</taxon>
        <taxon>Pseudomonadati</taxon>
        <taxon>Pseudomonadota</taxon>
        <taxon>Betaproteobacteria</taxon>
        <taxon>Burkholderiales</taxon>
        <taxon>Burkholderiaceae</taxon>
        <taxon>Paraburkholderia</taxon>
    </lineage>
</organism>
<protein>
    <submittedName>
        <fullName evidence="2">Uncharacterized protein</fullName>
    </submittedName>
</protein>
<proteinExistence type="predicted"/>
<gene>
    <name evidence="2" type="ORF">R69888_06053</name>
</gene>
<feature type="region of interest" description="Disordered" evidence="1">
    <location>
        <begin position="1"/>
        <end position="33"/>
    </location>
</feature>